<name>A0A388KFH4_CHABU</name>
<evidence type="ECO:0000313" key="3">
    <source>
        <dbReference type="Proteomes" id="UP000265515"/>
    </source>
</evidence>
<keyword evidence="3" id="KW-1185">Reference proteome</keyword>
<reference evidence="2 3" key="1">
    <citation type="journal article" date="2018" name="Cell">
        <title>The Chara Genome: Secondary Complexity and Implications for Plant Terrestrialization.</title>
        <authorList>
            <person name="Nishiyama T."/>
            <person name="Sakayama H."/>
            <person name="Vries J.D."/>
            <person name="Buschmann H."/>
            <person name="Saint-Marcoux D."/>
            <person name="Ullrich K.K."/>
            <person name="Haas F.B."/>
            <person name="Vanderstraeten L."/>
            <person name="Becker D."/>
            <person name="Lang D."/>
            <person name="Vosolsobe S."/>
            <person name="Rombauts S."/>
            <person name="Wilhelmsson P.K.I."/>
            <person name="Janitza P."/>
            <person name="Kern R."/>
            <person name="Heyl A."/>
            <person name="Rumpler F."/>
            <person name="Villalobos L.I.A.C."/>
            <person name="Clay J.M."/>
            <person name="Skokan R."/>
            <person name="Toyoda A."/>
            <person name="Suzuki Y."/>
            <person name="Kagoshima H."/>
            <person name="Schijlen E."/>
            <person name="Tajeshwar N."/>
            <person name="Catarino B."/>
            <person name="Hetherington A.J."/>
            <person name="Saltykova A."/>
            <person name="Bonnot C."/>
            <person name="Breuninger H."/>
            <person name="Symeonidi A."/>
            <person name="Radhakrishnan G.V."/>
            <person name="Van Nieuwerburgh F."/>
            <person name="Deforce D."/>
            <person name="Chang C."/>
            <person name="Karol K.G."/>
            <person name="Hedrich R."/>
            <person name="Ulvskov P."/>
            <person name="Glockner G."/>
            <person name="Delwiche C.F."/>
            <person name="Petrasek J."/>
            <person name="Van de Peer Y."/>
            <person name="Friml J."/>
            <person name="Beilby M."/>
            <person name="Dolan L."/>
            <person name="Kohara Y."/>
            <person name="Sugano S."/>
            <person name="Fujiyama A."/>
            <person name="Delaux P.-M."/>
            <person name="Quint M."/>
            <person name="TheiBen G."/>
            <person name="Hagemann M."/>
            <person name="Harholt J."/>
            <person name="Dunand C."/>
            <person name="Zachgo S."/>
            <person name="Langdale J."/>
            <person name="Maumus F."/>
            <person name="Straeten D.V.D."/>
            <person name="Gould S.B."/>
            <person name="Rensing S.A."/>
        </authorList>
    </citation>
    <scope>NUCLEOTIDE SEQUENCE [LARGE SCALE GENOMIC DNA]</scope>
    <source>
        <strain evidence="2 3">S276</strain>
    </source>
</reference>
<feature type="compositionally biased region" description="Basic and acidic residues" evidence="1">
    <location>
        <begin position="226"/>
        <end position="264"/>
    </location>
</feature>
<feature type="compositionally biased region" description="Basic residues" evidence="1">
    <location>
        <begin position="209"/>
        <end position="225"/>
    </location>
</feature>
<feature type="compositionally biased region" description="Pro residues" evidence="1">
    <location>
        <begin position="144"/>
        <end position="156"/>
    </location>
</feature>
<comment type="caution">
    <text evidence="2">The sequence shown here is derived from an EMBL/GenBank/DDBJ whole genome shotgun (WGS) entry which is preliminary data.</text>
</comment>
<dbReference type="Gramene" id="GBG68703">
    <property type="protein sequence ID" value="GBG68703"/>
    <property type="gene ID" value="CBR_g3245"/>
</dbReference>
<sequence>MMMGTGSAVSPLWAYARRSVTQGGGGWRSRASMMRTMISGRGVGRPVVGIADRSSSTARLTTPPPAVGIPTLLLLGQEAGGAAGPLPALTSTLMLAPGHVGAVPALPFPPAAVSANGGIASASRPSLRGRSYTVGSVAKVPLQSAPPPPPPPPLLPLPAFSHPHHAPTDMVMDTRLSTTRPLASTMPEDRRASIKAWVMEMDMAAKKKDDKKKKKKDDKKKKDPPKKKDDKSKKKDDKSKKKDDNSKKKKGDKSPPKKKEDPKKKGTKKKK</sequence>
<accession>A0A388KFH4</accession>
<evidence type="ECO:0000256" key="1">
    <source>
        <dbReference type="SAM" id="MobiDB-lite"/>
    </source>
</evidence>
<proteinExistence type="predicted"/>
<feature type="region of interest" description="Disordered" evidence="1">
    <location>
        <begin position="140"/>
        <end position="166"/>
    </location>
</feature>
<gene>
    <name evidence="2" type="ORF">CBR_g3245</name>
</gene>
<protein>
    <submittedName>
        <fullName evidence="2">Uncharacterized protein</fullName>
    </submittedName>
</protein>
<organism evidence="2 3">
    <name type="scientific">Chara braunii</name>
    <name type="common">Braun's stonewort</name>
    <dbReference type="NCBI Taxonomy" id="69332"/>
    <lineage>
        <taxon>Eukaryota</taxon>
        <taxon>Viridiplantae</taxon>
        <taxon>Streptophyta</taxon>
        <taxon>Charophyceae</taxon>
        <taxon>Charales</taxon>
        <taxon>Characeae</taxon>
        <taxon>Chara</taxon>
    </lineage>
</organism>
<dbReference type="Proteomes" id="UP000265515">
    <property type="component" value="Unassembled WGS sequence"/>
</dbReference>
<dbReference type="AlphaFoldDB" id="A0A388KFH4"/>
<dbReference type="EMBL" id="BFEA01000104">
    <property type="protein sequence ID" value="GBG68703.1"/>
    <property type="molecule type" value="Genomic_DNA"/>
</dbReference>
<evidence type="ECO:0000313" key="2">
    <source>
        <dbReference type="EMBL" id="GBG68703.1"/>
    </source>
</evidence>
<feature type="region of interest" description="Disordered" evidence="1">
    <location>
        <begin position="205"/>
        <end position="271"/>
    </location>
</feature>